<feature type="domain" description="Prepilin type IV endopeptidase peptidase" evidence="8">
    <location>
        <begin position="99"/>
        <end position="194"/>
    </location>
</feature>
<evidence type="ECO:0000256" key="3">
    <source>
        <dbReference type="ARBA" id="ARBA00022475"/>
    </source>
</evidence>
<evidence type="ECO:0000313" key="10">
    <source>
        <dbReference type="EMBL" id="PTG28772.1"/>
    </source>
</evidence>
<dbReference type="Proteomes" id="UP000242144">
    <property type="component" value="Unassembled WGS sequence"/>
</dbReference>
<dbReference type="PANTHER" id="PTHR30487:SF0">
    <property type="entry name" value="PREPILIN LEADER PEPTIDASE_N-METHYLTRANSFERASE-RELATED"/>
    <property type="match status" value="1"/>
</dbReference>
<organism evidence="10 11">
    <name type="scientific">Staphylococcus chromogenes</name>
    <name type="common">Staphylococcus hyicus subsp. chromogenes</name>
    <dbReference type="NCBI Taxonomy" id="46126"/>
    <lineage>
        <taxon>Bacteria</taxon>
        <taxon>Bacillati</taxon>
        <taxon>Bacillota</taxon>
        <taxon>Bacilli</taxon>
        <taxon>Bacillales</taxon>
        <taxon>Staphylococcaceae</taxon>
        <taxon>Staphylococcus</taxon>
    </lineage>
</organism>
<dbReference type="GO" id="GO:0004190">
    <property type="term" value="F:aspartic-type endopeptidase activity"/>
    <property type="evidence" value="ECO:0007669"/>
    <property type="project" value="InterPro"/>
</dbReference>
<evidence type="ECO:0000259" key="8">
    <source>
        <dbReference type="Pfam" id="PF01478"/>
    </source>
</evidence>
<name>A0AAX0ZIP8_STACR</name>
<dbReference type="Pfam" id="PF06750">
    <property type="entry name" value="A24_N_bact"/>
    <property type="match status" value="1"/>
</dbReference>
<evidence type="ECO:0000256" key="2">
    <source>
        <dbReference type="ARBA" id="ARBA00005801"/>
    </source>
</evidence>
<dbReference type="InterPro" id="IPR050882">
    <property type="entry name" value="Prepilin_peptidase/N-MTase"/>
</dbReference>
<protein>
    <submittedName>
        <fullName evidence="10">Peptidase A24</fullName>
    </submittedName>
</protein>
<keyword evidence="5 7" id="KW-1133">Transmembrane helix</keyword>
<accession>A0AAX0ZIP8</accession>
<evidence type="ECO:0000256" key="6">
    <source>
        <dbReference type="ARBA" id="ARBA00023136"/>
    </source>
</evidence>
<feature type="transmembrane region" description="Helical" evidence="7">
    <location>
        <begin position="121"/>
        <end position="137"/>
    </location>
</feature>
<evidence type="ECO:0000256" key="4">
    <source>
        <dbReference type="ARBA" id="ARBA00022692"/>
    </source>
</evidence>
<feature type="transmembrane region" description="Helical" evidence="7">
    <location>
        <begin position="209"/>
        <end position="229"/>
    </location>
</feature>
<keyword evidence="6 7" id="KW-0472">Membrane</keyword>
<dbReference type="GO" id="GO:0005886">
    <property type="term" value="C:plasma membrane"/>
    <property type="evidence" value="ECO:0007669"/>
    <property type="project" value="UniProtKB-SubCell"/>
</dbReference>
<evidence type="ECO:0000256" key="1">
    <source>
        <dbReference type="ARBA" id="ARBA00004651"/>
    </source>
</evidence>
<feature type="transmembrane region" description="Helical" evidence="7">
    <location>
        <begin position="168"/>
        <end position="189"/>
    </location>
</feature>
<sequence length="236" mass="27895">MFIMCYLGSCIMSFLLQFSIGDPLSKFSIFTRSKCKQCQKTLQWWMVLPIWSYIFLRGKCHYCQKAIPKYLWVGECLGSVVSFFILSRHFEIYWFYLYFLILVFLSLGLIDIQYFIVPHRLLALLLLLTLVLMPQFLKFSLVKLLLISILFLIVILFQRFIGFGDIKLFIIISFIFPMHFSIYVIWLTFPIALLTYPIFYFGFHYKNTIPLVPSIVIAFSIVAYMYPVLNSWFGGL</sequence>
<dbReference type="AlphaFoldDB" id="A0AAX0ZIP8"/>
<comment type="caution">
    <text evidence="10">The sequence shown here is derived from an EMBL/GenBank/DDBJ whole genome shotgun (WGS) entry which is preliminary data.</text>
</comment>
<dbReference type="PANTHER" id="PTHR30487">
    <property type="entry name" value="TYPE 4 PREPILIN-LIKE PROTEINS LEADER PEPTIDE-PROCESSING ENZYME"/>
    <property type="match status" value="1"/>
</dbReference>
<comment type="similarity">
    <text evidence="2">Belongs to the peptidase A24 family.</text>
</comment>
<evidence type="ECO:0000256" key="5">
    <source>
        <dbReference type="ARBA" id="ARBA00022989"/>
    </source>
</evidence>
<feature type="transmembrane region" description="Helical" evidence="7">
    <location>
        <begin position="41"/>
        <end position="58"/>
    </location>
</feature>
<dbReference type="InterPro" id="IPR000045">
    <property type="entry name" value="Prepilin_IV_endopep_pep"/>
</dbReference>
<dbReference type="InterPro" id="IPR010627">
    <property type="entry name" value="Prepilin_pept_A24_N"/>
</dbReference>
<evidence type="ECO:0000259" key="9">
    <source>
        <dbReference type="Pfam" id="PF06750"/>
    </source>
</evidence>
<reference evidence="10 11" key="1">
    <citation type="journal article" date="2016" name="Front. Microbiol.">
        <title>Comprehensive Phylogenetic Analysis of Bovine Non-aureus Staphylococci Species Based on Whole-Genome Sequencing.</title>
        <authorList>
            <person name="Naushad S."/>
            <person name="Barkema H.W."/>
            <person name="Luby C."/>
            <person name="Condas L.A."/>
            <person name="Nobrega D.B."/>
            <person name="Carson D.A."/>
            <person name="De Buck J."/>
        </authorList>
    </citation>
    <scope>NUCLEOTIDE SEQUENCE [LARGE SCALE GENOMIC DNA]</scope>
    <source>
        <strain evidence="10 11">SNUC 105</strain>
    </source>
</reference>
<comment type="subcellular location">
    <subcellularLocation>
        <location evidence="1">Cell membrane</location>
        <topology evidence="1">Multi-pass membrane protein</topology>
    </subcellularLocation>
</comment>
<keyword evidence="3" id="KW-1003">Cell membrane</keyword>
<evidence type="ECO:0000256" key="7">
    <source>
        <dbReference type="SAM" id="Phobius"/>
    </source>
</evidence>
<feature type="transmembrane region" description="Helical" evidence="7">
    <location>
        <begin position="70"/>
        <end position="87"/>
    </location>
</feature>
<feature type="transmembrane region" description="Helical" evidence="7">
    <location>
        <begin position="93"/>
        <end position="114"/>
    </location>
</feature>
<dbReference type="Pfam" id="PF01478">
    <property type="entry name" value="Peptidase_A24"/>
    <property type="match status" value="1"/>
</dbReference>
<dbReference type="GO" id="GO:0006465">
    <property type="term" value="P:signal peptide processing"/>
    <property type="evidence" value="ECO:0007669"/>
    <property type="project" value="TreeGrafter"/>
</dbReference>
<dbReference type="Gene3D" id="1.20.120.1220">
    <property type="match status" value="1"/>
</dbReference>
<dbReference type="EMBL" id="PZCM01000001">
    <property type="protein sequence ID" value="PTG28772.1"/>
    <property type="molecule type" value="Genomic_DNA"/>
</dbReference>
<gene>
    <name evidence="10" type="ORF">BU638_00795</name>
</gene>
<feature type="domain" description="Prepilin peptidase A24 N-terminal" evidence="9">
    <location>
        <begin position="7"/>
        <end position="86"/>
    </location>
</feature>
<proteinExistence type="inferred from homology"/>
<keyword evidence="4 7" id="KW-0812">Transmembrane</keyword>
<evidence type="ECO:0000313" key="11">
    <source>
        <dbReference type="Proteomes" id="UP000242144"/>
    </source>
</evidence>
<feature type="transmembrane region" description="Helical" evidence="7">
    <location>
        <begin position="143"/>
        <end position="161"/>
    </location>
</feature>